<dbReference type="PANTHER" id="PTHR15555:SF0">
    <property type="entry name" value="ZINC FINGER HIT DOMAIN-CONTAINING PROTEIN 2"/>
    <property type="match status" value="1"/>
</dbReference>
<dbReference type="CDD" id="cd23024">
    <property type="entry name" value="zf-HIT_ZNHIT2-3"/>
    <property type="match status" value="1"/>
</dbReference>
<keyword evidence="5" id="KW-1185">Reference proteome</keyword>
<organism evidence="4 5">
    <name type="scientific">Tetranychus urticae</name>
    <name type="common">Two-spotted spider mite</name>
    <dbReference type="NCBI Taxonomy" id="32264"/>
    <lineage>
        <taxon>Eukaryota</taxon>
        <taxon>Metazoa</taxon>
        <taxon>Ecdysozoa</taxon>
        <taxon>Arthropoda</taxon>
        <taxon>Chelicerata</taxon>
        <taxon>Arachnida</taxon>
        <taxon>Acari</taxon>
        <taxon>Acariformes</taxon>
        <taxon>Trombidiformes</taxon>
        <taxon>Prostigmata</taxon>
        <taxon>Eleutherengona</taxon>
        <taxon>Raphignathae</taxon>
        <taxon>Tetranychoidea</taxon>
        <taxon>Tetranychidae</taxon>
        <taxon>Tetranychus</taxon>
    </lineage>
</organism>
<proteinExistence type="predicted"/>
<keyword evidence="1" id="KW-0479">Metal-binding</keyword>
<keyword evidence="1" id="KW-0862">Zinc</keyword>
<dbReference type="STRING" id="32264.T1L609"/>
<feature type="region of interest" description="Disordered" evidence="2">
    <location>
        <begin position="146"/>
        <end position="165"/>
    </location>
</feature>
<sequence>MNRECNFCSQPGASYVCPKCGLFYCSLNCYRHRNHLECTEHFYKDLVLQELSLNTNTQLKEETMKLLERMNLEDESLDFQSLLDDVDCAGKSSSILGQLTDEYGLPVEERAKFDKLVENGAIFNLLPAHFWDPWYVKVSQNLMLKTEDDKSGPDNEYDEVEKESEHNLYDEIDENDYDDIPSYPTDLPKLAEIMRQEPSPLIKCALIQTIFSYCAICRYFVGSHLSSPLEPYNLMVELSALDSTKISYPTTGQCLQFVSRHLIEQVQMPLCFVEKLYTDTSLIIKTGNRLVLRCLVDIVKLFKGAKKKRHPKSDEISRIIRKVKFYMSWCVEHEALYQSDLPSVHFEALSLKELINENQEIKNRGEISISKNADETNRKLIEIVE</sequence>
<dbReference type="Gene3D" id="3.30.60.190">
    <property type="match status" value="1"/>
</dbReference>
<dbReference type="EnsemblMetazoa" id="tetur587g00010.1">
    <property type="protein sequence ID" value="tetur587g00010.1"/>
    <property type="gene ID" value="tetur587g00010"/>
</dbReference>
<dbReference type="KEGG" id="tut:107370886"/>
<reference evidence="5" key="1">
    <citation type="submission" date="2011-08" db="EMBL/GenBank/DDBJ databases">
        <authorList>
            <person name="Rombauts S."/>
        </authorList>
    </citation>
    <scope>NUCLEOTIDE SEQUENCE</scope>
    <source>
        <strain evidence="5">London</strain>
    </source>
</reference>
<dbReference type="PANTHER" id="PTHR15555">
    <property type="entry name" value="ZINC FINGER HIT DOMAIN CONTAINING PROTEIN 2 PROTEIN FON -RELATED"/>
    <property type="match status" value="1"/>
</dbReference>
<evidence type="ECO:0000259" key="3">
    <source>
        <dbReference type="PROSITE" id="PS51083"/>
    </source>
</evidence>
<dbReference type="OMA" id="WHLWRLL"/>
<feature type="domain" description="HIT-type" evidence="3">
    <location>
        <begin position="5"/>
        <end position="38"/>
    </location>
</feature>
<dbReference type="HOGENOM" id="CLU_039057_2_0_1"/>
<dbReference type="OrthoDB" id="10005492at2759"/>
<dbReference type="GO" id="GO:0008270">
    <property type="term" value="F:zinc ion binding"/>
    <property type="evidence" value="ECO:0007669"/>
    <property type="project" value="UniProtKB-UniRule"/>
</dbReference>
<keyword evidence="1" id="KW-0863">Zinc-finger</keyword>
<dbReference type="InterPro" id="IPR039646">
    <property type="entry name" value="ZNHIT2"/>
</dbReference>
<evidence type="ECO:0000313" key="4">
    <source>
        <dbReference type="EnsemblMetazoa" id="tetur587g00010.1"/>
    </source>
</evidence>
<dbReference type="InterPro" id="IPR007529">
    <property type="entry name" value="Znf_HIT"/>
</dbReference>
<reference evidence="4" key="2">
    <citation type="submission" date="2015-06" db="UniProtKB">
        <authorList>
            <consortium name="EnsemblMetazoa"/>
        </authorList>
    </citation>
    <scope>IDENTIFICATION</scope>
</reference>
<dbReference type="SUPFAM" id="SSF144232">
    <property type="entry name" value="HIT/MYND zinc finger-like"/>
    <property type="match status" value="1"/>
</dbReference>
<dbReference type="eggNOG" id="KOG4317">
    <property type="taxonomic scope" value="Eukaryota"/>
</dbReference>
<evidence type="ECO:0000313" key="5">
    <source>
        <dbReference type="Proteomes" id="UP000015104"/>
    </source>
</evidence>
<evidence type="ECO:0000256" key="1">
    <source>
        <dbReference type="PROSITE-ProRule" id="PRU00453"/>
    </source>
</evidence>
<dbReference type="PROSITE" id="PS51083">
    <property type="entry name" value="ZF_HIT"/>
    <property type="match status" value="1"/>
</dbReference>
<accession>T1L609</accession>
<gene>
    <name evidence="4" type="primary">107370886</name>
</gene>
<dbReference type="AlphaFoldDB" id="T1L609"/>
<dbReference type="EMBL" id="CAEY01001537">
    <property type="status" value="NOT_ANNOTATED_CDS"/>
    <property type="molecule type" value="Genomic_DNA"/>
</dbReference>
<evidence type="ECO:0000256" key="2">
    <source>
        <dbReference type="SAM" id="MobiDB-lite"/>
    </source>
</evidence>
<dbReference type="Pfam" id="PF04438">
    <property type="entry name" value="zf-HIT"/>
    <property type="match status" value="1"/>
</dbReference>
<protein>
    <recommendedName>
        <fullName evidence="3">HIT-type domain-containing protein</fullName>
    </recommendedName>
</protein>
<name>T1L609_TETUR</name>
<dbReference type="Proteomes" id="UP000015104">
    <property type="component" value="Unassembled WGS sequence"/>
</dbReference>